<dbReference type="Gene3D" id="1.20.1250.20">
    <property type="entry name" value="MFS general substrate transporter like domains"/>
    <property type="match status" value="1"/>
</dbReference>
<proteinExistence type="predicted"/>
<feature type="transmembrane region" description="Helical" evidence="6">
    <location>
        <begin position="95"/>
        <end position="121"/>
    </location>
</feature>
<dbReference type="InterPro" id="IPR020846">
    <property type="entry name" value="MFS_dom"/>
</dbReference>
<feature type="transmembrane region" description="Helical" evidence="6">
    <location>
        <begin position="370"/>
        <end position="388"/>
    </location>
</feature>
<comment type="subcellular location">
    <subcellularLocation>
        <location evidence="1">Membrane</location>
        <topology evidence="1">Multi-pass membrane protein</topology>
    </subcellularLocation>
</comment>
<feature type="transmembrane region" description="Helical" evidence="6">
    <location>
        <begin position="154"/>
        <end position="172"/>
    </location>
</feature>
<protein>
    <submittedName>
        <fullName evidence="8">Major facilitator family transporter</fullName>
    </submittedName>
</protein>
<reference evidence="8" key="1">
    <citation type="submission" date="2015-10" db="EMBL/GenBank/DDBJ databases">
        <authorList>
            <person name="Gilbert D.G."/>
        </authorList>
    </citation>
    <scope>NUCLEOTIDE SEQUENCE</scope>
</reference>
<keyword evidence="5 6" id="KW-0472">Membrane</keyword>
<evidence type="ECO:0000256" key="5">
    <source>
        <dbReference type="ARBA" id="ARBA00023136"/>
    </source>
</evidence>
<evidence type="ECO:0000256" key="2">
    <source>
        <dbReference type="ARBA" id="ARBA00022448"/>
    </source>
</evidence>
<evidence type="ECO:0000256" key="1">
    <source>
        <dbReference type="ARBA" id="ARBA00004141"/>
    </source>
</evidence>
<dbReference type="PROSITE" id="PS50850">
    <property type="entry name" value="MFS"/>
    <property type="match status" value="1"/>
</dbReference>
<gene>
    <name evidence="8" type="ORF">MGWOODY_Smn2069</name>
</gene>
<sequence>MALSSPENAPQTAPETADALAIRRRRLTLALLTFVYFFSYMDRQILAILLELIRKDLLLTDTQLGILSGFAFAVFYAGLGIPVARLADRTSRKKIIVLSLALWSAMTAICGLATSFLQLLFARIGVGVGEAGSSPPSHSMIADLYAPHERASAMAIYSLGVVLGAAFGTIIGGTIGHFYGWRHAMFVVGLPGLLLAVIVWFFVIEPRRGLSDGRSQAEQEREAMPSLGAGFASIWHDRAARHLVIAVTLTSLIGYGHAQWGPSFIQRSLGVPLLTISWVIAPIGAIFATVSGVVGGMLADRLAKKRGLHWQSWMVAILKTIALPFSLIFYFLDEPNIAVGAYFFALLFASSYLGPTFALLQGLAPMRLRALWAAITLLVINLIGLGLGPTLVGQISDLLRPRFGEDSLRWAMFVFAVATPWAIFHYWRAGVILKQRGQVTGSA</sequence>
<dbReference type="InterPro" id="IPR011701">
    <property type="entry name" value="MFS"/>
</dbReference>
<keyword evidence="3 6" id="KW-0812">Transmembrane</keyword>
<dbReference type="AlphaFoldDB" id="A0A160TRB3"/>
<name>A0A160TRB3_9ZZZZ</name>
<feature type="domain" description="Major facilitator superfamily (MFS) profile" evidence="7">
    <location>
        <begin position="28"/>
        <end position="437"/>
    </location>
</feature>
<feature type="transmembrane region" description="Helical" evidence="6">
    <location>
        <begin position="184"/>
        <end position="204"/>
    </location>
</feature>
<feature type="transmembrane region" description="Helical" evidence="6">
    <location>
        <begin position="408"/>
        <end position="427"/>
    </location>
</feature>
<feature type="transmembrane region" description="Helical" evidence="6">
    <location>
        <begin position="310"/>
        <end position="331"/>
    </location>
</feature>
<feature type="transmembrane region" description="Helical" evidence="6">
    <location>
        <begin position="62"/>
        <end position="83"/>
    </location>
</feature>
<accession>A0A160TRB3</accession>
<dbReference type="InterPro" id="IPR044770">
    <property type="entry name" value="MFS_spinster-like"/>
</dbReference>
<evidence type="ECO:0000256" key="6">
    <source>
        <dbReference type="SAM" id="Phobius"/>
    </source>
</evidence>
<organism evidence="8">
    <name type="scientific">hydrothermal vent metagenome</name>
    <dbReference type="NCBI Taxonomy" id="652676"/>
    <lineage>
        <taxon>unclassified sequences</taxon>
        <taxon>metagenomes</taxon>
        <taxon>ecological metagenomes</taxon>
    </lineage>
</organism>
<feature type="transmembrane region" description="Helical" evidence="6">
    <location>
        <begin position="29"/>
        <end position="50"/>
    </location>
</feature>
<dbReference type="SUPFAM" id="SSF103473">
    <property type="entry name" value="MFS general substrate transporter"/>
    <property type="match status" value="1"/>
</dbReference>
<keyword evidence="4 6" id="KW-1133">Transmembrane helix</keyword>
<dbReference type="CDD" id="cd17328">
    <property type="entry name" value="MFS_spinster_like"/>
    <property type="match status" value="1"/>
</dbReference>
<evidence type="ECO:0000313" key="8">
    <source>
        <dbReference type="EMBL" id="CUS46359.1"/>
    </source>
</evidence>
<dbReference type="EMBL" id="CZQE01000362">
    <property type="protein sequence ID" value="CUS46359.1"/>
    <property type="molecule type" value="Genomic_DNA"/>
</dbReference>
<keyword evidence="2" id="KW-0813">Transport</keyword>
<dbReference type="Pfam" id="PF07690">
    <property type="entry name" value="MFS_1"/>
    <property type="match status" value="1"/>
</dbReference>
<feature type="transmembrane region" description="Helical" evidence="6">
    <location>
        <begin position="276"/>
        <end position="298"/>
    </location>
</feature>
<evidence type="ECO:0000256" key="4">
    <source>
        <dbReference type="ARBA" id="ARBA00022989"/>
    </source>
</evidence>
<dbReference type="PANTHER" id="PTHR23505">
    <property type="entry name" value="SPINSTER"/>
    <property type="match status" value="1"/>
</dbReference>
<evidence type="ECO:0000256" key="3">
    <source>
        <dbReference type="ARBA" id="ARBA00022692"/>
    </source>
</evidence>
<evidence type="ECO:0000259" key="7">
    <source>
        <dbReference type="PROSITE" id="PS50850"/>
    </source>
</evidence>
<dbReference type="GO" id="GO:0022857">
    <property type="term" value="F:transmembrane transporter activity"/>
    <property type="evidence" value="ECO:0007669"/>
    <property type="project" value="InterPro"/>
</dbReference>
<dbReference type="InterPro" id="IPR036259">
    <property type="entry name" value="MFS_trans_sf"/>
</dbReference>
<dbReference type="GO" id="GO:0016020">
    <property type="term" value="C:membrane"/>
    <property type="evidence" value="ECO:0007669"/>
    <property type="project" value="UniProtKB-SubCell"/>
</dbReference>
<dbReference type="PANTHER" id="PTHR23505:SF79">
    <property type="entry name" value="PROTEIN SPINSTER"/>
    <property type="match status" value="1"/>
</dbReference>
<feature type="transmembrane region" description="Helical" evidence="6">
    <location>
        <begin position="337"/>
        <end position="358"/>
    </location>
</feature>